<gene>
    <name evidence="1" type="ordered locus">Desti_4269</name>
</gene>
<protein>
    <recommendedName>
        <fullName evidence="3">RiboL-PSP-HEPN domain-containing protein</fullName>
    </recommendedName>
</protein>
<sequence length="175" mass="20380">MSNRVDQLNVILNTYFTTRDCIRVTTRAHKQQDLRLLSDTGFTALEVPAAEELTEKCRKEVEDYAIVALWAVFERFLIEYLQTKGLPLRDVPPTAFSEPFFEKFEIEVERWRIVEILDLFKPIIDPDLLGKAKQIKKYRDWLAHKNDRKGHDGKTDPKAAYQILSKIIQSIEGAQ</sequence>
<evidence type="ECO:0000313" key="2">
    <source>
        <dbReference type="Proteomes" id="UP000006055"/>
    </source>
</evidence>
<name>I4CBG2_DESTA</name>
<dbReference type="RefSeq" id="WP_014812023.1">
    <property type="nucleotide sequence ID" value="NC_018025.1"/>
</dbReference>
<dbReference type="Proteomes" id="UP000006055">
    <property type="component" value="Chromosome"/>
</dbReference>
<organism evidence="1 2">
    <name type="scientific">Desulfomonile tiedjei (strain ATCC 49306 / DSM 6799 / DCB-1)</name>
    <dbReference type="NCBI Taxonomy" id="706587"/>
    <lineage>
        <taxon>Bacteria</taxon>
        <taxon>Pseudomonadati</taxon>
        <taxon>Thermodesulfobacteriota</taxon>
        <taxon>Desulfomonilia</taxon>
        <taxon>Desulfomonilales</taxon>
        <taxon>Desulfomonilaceae</taxon>
        <taxon>Desulfomonile</taxon>
    </lineage>
</organism>
<accession>I4CBG2</accession>
<reference evidence="2" key="1">
    <citation type="submission" date="2012-06" db="EMBL/GenBank/DDBJ databases">
        <title>Complete sequence of chromosome of Desulfomonile tiedjei DSM 6799.</title>
        <authorList>
            <person name="Lucas S."/>
            <person name="Copeland A."/>
            <person name="Lapidus A."/>
            <person name="Glavina del Rio T."/>
            <person name="Dalin E."/>
            <person name="Tice H."/>
            <person name="Bruce D."/>
            <person name="Goodwin L."/>
            <person name="Pitluck S."/>
            <person name="Peters L."/>
            <person name="Ovchinnikova G."/>
            <person name="Zeytun A."/>
            <person name="Lu M."/>
            <person name="Kyrpides N."/>
            <person name="Mavromatis K."/>
            <person name="Ivanova N."/>
            <person name="Brettin T."/>
            <person name="Detter J.C."/>
            <person name="Han C."/>
            <person name="Larimer F."/>
            <person name="Land M."/>
            <person name="Hauser L."/>
            <person name="Markowitz V."/>
            <person name="Cheng J.-F."/>
            <person name="Hugenholtz P."/>
            <person name="Woyke T."/>
            <person name="Wu D."/>
            <person name="Spring S."/>
            <person name="Schroeder M."/>
            <person name="Brambilla E."/>
            <person name="Klenk H.-P."/>
            <person name="Eisen J.A."/>
        </authorList>
    </citation>
    <scope>NUCLEOTIDE SEQUENCE [LARGE SCALE GENOMIC DNA]</scope>
    <source>
        <strain evidence="2">ATCC 49306 / DSM 6799 / DCB-1</strain>
    </source>
</reference>
<proteinExistence type="predicted"/>
<dbReference type="EMBL" id="CP003360">
    <property type="protein sequence ID" value="AFM26903.1"/>
    <property type="molecule type" value="Genomic_DNA"/>
</dbReference>
<dbReference type="OrthoDB" id="3078372at2"/>
<evidence type="ECO:0008006" key="3">
    <source>
        <dbReference type="Google" id="ProtNLM"/>
    </source>
</evidence>
<keyword evidence="2" id="KW-1185">Reference proteome</keyword>
<evidence type="ECO:0000313" key="1">
    <source>
        <dbReference type="EMBL" id="AFM26903.1"/>
    </source>
</evidence>
<dbReference type="KEGG" id="dti:Desti_4269"/>
<dbReference type="HOGENOM" id="CLU_1336423_0_0_7"/>
<dbReference type="AlphaFoldDB" id="I4CBG2"/>
<dbReference type="STRING" id="706587.Desti_4269"/>